<organism evidence="1 2">
    <name type="scientific">Streptomyces javensis</name>
    <dbReference type="NCBI Taxonomy" id="114698"/>
    <lineage>
        <taxon>Bacteria</taxon>
        <taxon>Bacillati</taxon>
        <taxon>Actinomycetota</taxon>
        <taxon>Actinomycetes</taxon>
        <taxon>Kitasatosporales</taxon>
        <taxon>Streptomycetaceae</taxon>
        <taxon>Streptomyces</taxon>
        <taxon>Streptomyces violaceusniger group</taxon>
    </lineage>
</organism>
<comment type="caution">
    <text evidence="1">The sequence shown here is derived from an EMBL/GenBank/DDBJ whole genome shotgun (WGS) entry which is preliminary data.</text>
</comment>
<evidence type="ECO:0000313" key="1">
    <source>
        <dbReference type="EMBL" id="MBI0314748.1"/>
    </source>
</evidence>
<dbReference type="Proteomes" id="UP000638849">
    <property type="component" value="Unassembled WGS sequence"/>
</dbReference>
<dbReference type="RefSeq" id="WP_198277754.1">
    <property type="nucleotide sequence ID" value="NZ_BAAAIF010000018.1"/>
</dbReference>
<dbReference type="EMBL" id="JAEEAQ010000146">
    <property type="protein sequence ID" value="MBI0314748.1"/>
    <property type="molecule type" value="Genomic_DNA"/>
</dbReference>
<accession>A0ABS0RBJ5</accession>
<evidence type="ECO:0000313" key="2">
    <source>
        <dbReference type="Proteomes" id="UP000638849"/>
    </source>
</evidence>
<sequence>MTDLPRYALRHPDGRWLYYLPDPDRPPGERTGLFADGEPMNRLVPLADPKGNWYVSDRHAERITAIYQPRPKTVGYKLTDPKALSERYPAELSVDDWNERSNAHDEYWDLYDRITEDLVPVEHVYEGPFMPLEGRQPPAPNEPQWRAELPHELTQRAEYRHLFPGHIPGLKDIVAEHIKTMPKVQYCFVDYQGKPGIHVTVKVPFDPPRTTIRYNTDRRGRKLKSGRTVPVLVDRSLDLPVPAAVYGPNYETALVEWDRAIEYWAAQVAEASVAACSACDGRGYITPEAATPTISEARARLSAYMTHEAPEDEAEFNERVDAVVAAETAELREQVARVRSFAVSHEYRWLHELLDGFGTHGGHL</sequence>
<reference evidence="1 2" key="1">
    <citation type="submission" date="2020-12" db="EMBL/GenBank/DDBJ databases">
        <authorList>
            <person name="Kusuma A.B."/>
            <person name="Nouioui I."/>
            <person name="Goodfellow M."/>
        </authorList>
    </citation>
    <scope>NUCLEOTIDE SEQUENCE [LARGE SCALE GENOMIC DNA]</scope>
    <source>
        <strain evidence="1 2">DSM 41764</strain>
    </source>
</reference>
<name>A0ABS0RBJ5_9ACTN</name>
<gene>
    <name evidence="1" type="ORF">JBF12_17470</name>
</gene>
<keyword evidence="2" id="KW-1185">Reference proteome</keyword>
<protein>
    <submittedName>
        <fullName evidence="1">Uncharacterized protein</fullName>
    </submittedName>
</protein>
<proteinExistence type="predicted"/>